<evidence type="ECO:0000256" key="4">
    <source>
        <dbReference type="ARBA" id="ARBA00022553"/>
    </source>
</evidence>
<evidence type="ECO:0000256" key="14">
    <source>
        <dbReference type="ARBA" id="ARBA00041063"/>
    </source>
</evidence>
<evidence type="ECO:0000256" key="12">
    <source>
        <dbReference type="ARBA" id="ARBA00038622"/>
    </source>
</evidence>
<dbReference type="PANTHER" id="PTHR24317:SF7">
    <property type="entry name" value="PEROXISOMAL TRANS-2-ENOYL-COA REDUCTASE"/>
    <property type="match status" value="1"/>
</dbReference>
<protein>
    <recommendedName>
        <fullName evidence="14">Peroxisomal trans-2-enoyl-CoA reductase</fullName>
        <ecNumber evidence="13">1.3.1.38</ecNumber>
    </recommendedName>
</protein>
<dbReference type="PANTHER" id="PTHR24317">
    <property type="entry name" value="PEROXISOMAL TRANS-2-ENOYL-COA REDUCTASE"/>
    <property type="match status" value="1"/>
</dbReference>
<evidence type="ECO:0000313" key="22">
    <source>
        <dbReference type="Proteomes" id="UP001596137"/>
    </source>
</evidence>
<keyword evidence="7" id="KW-0560">Oxidoreductase</keyword>
<comment type="catalytic activity">
    <reaction evidence="19">
        <text>(2E)-decenoyl-CoA + NADPH + H(+) = decanoyl-CoA + NADP(+)</text>
        <dbReference type="Rhea" id="RHEA:44960"/>
        <dbReference type="ChEBI" id="CHEBI:15378"/>
        <dbReference type="ChEBI" id="CHEBI:57783"/>
        <dbReference type="ChEBI" id="CHEBI:58349"/>
        <dbReference type="ChEBI" id="CHEBI:61406"/>
        <dbReference type="ChEBI" id="CHEBI:61430"/>
    </reaction>
    <physiologicalReaction direction="left-to-right" evidence="19">
        <dbReference type="Rhea" id="RHEA:44961"/>
    </physiologicalReaction>
</comment>
<evidence type="ECO:0000256" key="20">
    <source>
        <dbReference type="ARBA" id="ARBA00049559"/>
    </source>
</evidence>
<dbReference type="SUPFAM" id="SSF51735">
    <property type="entry name" value="NAD(P)-binding Rossmann-fold domains"/>
    <property type="match status" value="1"/>
</dbReference>
<evidence type="ECO:0000256" key="5">
    <source>
        <dbReference type="ARBA" id="ARBA00022832"/>
    </source>
</evidence>
<evidence type="ECO:0000256" key="8">
    <source>
        <dbReference type="ARBA" id="ARBA00023098"/>
    </source>
</evidence>
<evidence type="ECO:0000256" key="13">
    <source>
        <dbReference type="ARBA" id="ARBA00038849"/>
    </source>
</evidence>
<name>A0ABW1NKS9_9ACTN</name>
<comment type="pathway">
    <text evidence="2">Lipid metabolism.</text>
</comment>
<accession>A0ABW1NKS9</accession>
<evidence type="ECO:0000313" key="21">
    <source>
        <dbReference type="EMBL" id="MFC6083760.1"/>
    </source>
</evidence>
<evidence type="ECO:0000256" key="16">
    <source>
        <dbReference type="ARBA" id="ARBA00048686"/>
    </source>
</evidence>
<reference evidence="22" key="1">
    <citation type="journal article" date="2019" name="Int. J. Syst. Evol. Microbiol.">
        <title>The Global Catalogue of Microorganisms (GCM) 10K type strain sequencing project: providing services to taxonomists for standard genome sequencing and annotation.</title>
        <authorList>
            <consortium name="The Broad Institute Genomics Platform"/>
            <consortium name="The Broad Institute Genome Sequencing Center for Infectious Disease"/>
            <person name="Wu L."/>
            <person name="Ma J."/>
        </authorList>
    </citation>
    <scope>NUCLEOTIDE SEQUENCE [LARGE SCALE GENOMIC DNA]</scope>
    <source>
        <strain evidence="22">JCM 30346</strain>
    </source>
</reference>
<comment type="subcellular location">
    <subcellularLocation>
        <location evidence="1">Peroxisome</location>
    </subcellularLocation>
</comment>
<evidence type="ECO:0000256" key="9">
    <source>
        <dbReference type="ARBA" id="ARBA00023140"/>
    </source>
</evidence>
<keyword evidence="8" id="KW-0443">Lipid metabolism</keyword>
<dbReference type="Gene3D" id="3.40.50.720">
    <property type="entry name" value="NAD(P)-binding Rossmann-like Domain"/>
    <property type="match status" value="1"/>
</dbReference>
<keyword evidence="22" id="KW-1185">Reference proteome</keyword>
<organism evidence="21 22">
    <name type="scientific">Sphaerisporangium aureirubrum</name>
    <dbReference type="NCBI Taxonomy" id="1544736"/>
    <lineage>
        <taxon>Bacteria</taxon>
        <taxon>Bacillati</taxon>
        <taxon>Actinomycetota</taxon>
        <taxon>Actinomycetes</taxon>
        <taxon>Streptosporangiales</taxon>
        <taxon>Streptosporangiaceae</taxon>
        <taxon>Sphaerisporangium</taxon>
    </lineage>
</organism>
<keyword evidence="5" id="KW-0276">Fatty acid metabolism</keyword>
<proteinExistence type="predicted"/>
<gene>
    <name evidence="21" type="ORF">ACFP1K_21520</name>
</gene>
<dbReference type="InterPro" id="IPR052388">
    <property type="entry name" value="Peroxisomal_t2-enoyl-CoA_red"/>
</dbReference>
<dbReference type="Pfam" id="PF13561">
    <property type="entry name" value="adh_short_C2"/>
    <property type="match status" value="1"/>
</dbReference>
<evidence type="ECO:0000256" key="2">
    <source>
        <dbReference type="ARBA" id="ARBA00005189"/>
    </source>
</evidence>
<evidence type="ECO:0000256" key="1">
    <source>
        <dbReference type="ARBA" id="ARBA00004275"/>
    </source>
</evidence>
<dbReference type="Proteomes" id="UP001596137">
    <property type="component" value="Unassembled WGS sequence"/>
</dbReference>
<comment type="catalytic activity">
    <reaction evidence="18">
        <text>a (2E)-enoyl-CoA + NADPH + H(+) = a 2,3-saturated acyl-CoA + NADP(+)</text>
        <dbReference type="Rhea" id="RHEA:33763"/>
        <dbReference type="ChEBI" id="CHEBI:15378"/>
        <dbReference type="ChEBI" id="CHEBI:57783"/>
        <dbReference type="ChEBI" id="CHEBI:58349"/>
        <dbReference type="ChEBI" id="CHEBI:58856"/>
        <dbReference type="ChEBI" id="CHEBI:65111"/>
        <dbReference type="EC" id="1.3.1.38"/>
    </reaction>
    <physiologicalReaction direction="left-to-right" evidence="18">
        <dbReference type="Rhea" id="RHEA:33764"/>
    </physiologicalReaction>
</comment>
<keyword evidence="4" id="KW-0597">Phosphoprotein</keyword>
<comment type="caution">
    <text evidence="21">The sequence shown here is derived from an EMBL/GenBank/DDBJ whole genome shotgun (WGS) entry which is preliminary data.</text>
</comment>
<comment type="subunit">
    <text evidence="12">Interacts with PEX5, probably required to target it into peroxisomes.</text>
</comment>
<dbReference type="EC" id="1.3.1.38" evidence="13"/>
<dbReference type="InterPro" id="IPR036291">
    <property type="entry name" value="NAD(P)-bd_dom_sf"/>
</dbReference>
<keyword evidence="3" id="KW-0444">Lipid biosynthesis</keyword>
<keyword evidence="9" id="KW-0576">Peroxisome</keyword>
<evidence type="ECO:0000256" key="11">
    <source>
        <dbReference type="ARBA" id="ARBA00037124"/>
    </source>
</evidence>
<dbReference type="InterPro" id="IPR002347">
    <property type="entry name" value="SDR_fam"/>
</dbReference>
<evidence type="ECO:0000256" key="6">
    <source>
        <dbReference type="ARBA" id="ARBA00022857"/>
    </source>
</evidence>
<evidence type="ECO:0000256" key="3">
    <source>
        <dbReference type="ARBA" id="ARBA00022516"/>
    </source>
</evidence>
<keyword evidence="10" id="KW-0275">Fatty acid biosynthesis</keyword>
<evidence type="ECO:0000256" key="15">
    <source>
        <dbReference type="ARBA" id="ARBA00047570"/>
    </source>
</evidence>
<evidence type="ECO:0000256" key="7">
    <source>
        <dbReference type="ARBA" id="ARBA00023002"/>
    </source>
</evidence>
<comment type="catalytic activity">
    <reaction evidence="20">
        <text>(2E)-octenoyl-CoA + NADPH + H(+) = octanoyl-CoA + NADP(+)</text>
        <dbReference type="Rhea" id="RHEA:44952"/>
        <dbReference type="ChEBI" id="CHEBI:15378"/>
        <dbReference type="ChEBI" id="CHEBI:57386"/>
        <dbReference type="ChEBI" id="CHEBI:57783"/>
        <dbReference type="ChEBI" id="CHEBI:58349"/>
        <dbReference type="ChEBI" id="CHEBI:62242"/>
    </reaction>
    <physiologicalReaction direction="left-to-right" evidence="20">
        <dbReference type="Rhea" id="RHEA:44953"/>
    </physiologicalReaction>
</comment>
<evidence type="ECO:0000256" key="19">
    <source>
        <dbReference type="ARBA" id="ARBA00049386"/>
    </source>
</evidence>
<evidence type="ECO:0000256" key="18">
    <source>
        <dbReference type="ARBA" id="ARBA00049251"/>
    </source>
</evidence>
<evidence type="ECO:0000256" key="10">
    <source>
        <dbReference type="ARBA" id="ARBA00023160"/>
    </source>
</evidence>
<comment type="catalytic activity">
    <reaction evidence="15">
        <text>(2E)-dodecenoyl-CoA + NADPH + H(+) = dodecanoyl-CoA + NADP(+)</text>
        <dbReference type="Rhea" id="RHEA:44964"/>
        <dbReference type="ChEBI" id="CHEBI:15378"/>
        <dbReference type="ChEBI" id="CHEBI:57330"/>
        <dbReference type="ChEBI" id="CHEBI:57375"/>
        <dbReference type="ChEBI" id="CHEBI:57783"/>
        <dbReference type="ChEBI" id="CHEBI:58349"/>
    </reaction>
    <physiologicalReaction direction="left-to-right" evidence="15">
        <dbReference type="Rhea" id="RHEA:44965"/>
    </physiologicalReaction>
</comment>
<keyword evidence="6" id="KW-0521">NADP</keyword>
<dbReference type="RefSeq" id="WP_380756084.1">
    <property type="nucleotide sequence ID" value="NZ_JBHSRF010000032.1"/>
</dbReference>
<dbReference type="EMBL" id="JBHSRF010000032">
    <property type="protein sequence ID" value="MFC6083760.1"/>
    <property type="molecule type" value="Genomic_DNA"/>
</dbReference>
<sequence length="64" mass="6633">MTRRCSTVPMRRVGTPDVIASVVAFLLSDDASYATGEVVSADGGAFRVNTVTRTGGVGAWTPSD</sequence>
<comment type="function">
    <text evidence="11">Participates in chain elongation of fatty acids. Catalyzes the reduction of trans-2-enoyl-CoAs of varying chain lengths from 6:1 to 16:1, having maximum activity with 10:1 CoA. Has no 2,4-dienoyl-CoA reductase activity.</text>
</comment>
<evidence type="ECO:0000256" key="17">
    <source>
        <dbReference type="ARBA" id="ARBA00049108"/>
    </source>
</evidence>
<comment type="catalytic activity">
    <reaction evidence="17">
        <text>(2E)-hexenoyl-CoA + NADPH + H(+) = hexanoyl-CoA + NADP(+)</text>
        <dbReference type="Rhea" id="RHEA:44956"/>
        <dbReference type="ChEBI" id="CHEBI:15378"/>
        <dbReference type="ChEBI" id="CHEBI:57783"/>
        <dbReference type="ChEBI" id="CHEBI:58349"/>
        <dbReference type="ChEBI" id="CHEBI:62077"/>
        <dbReference type="ChEBI" id="CHEBI:62620"/>
    </reaction>
    <physiologicalReaction direction="left-to-right" evidence="17">
        <dbReference type="Rhea" id="RHEA:44957"/>
    </physiologicalReaction>
</comment>
<comment type="catalytic activity">
    <reaction evidence="16">
        <text>(2E)-tetradecenoyl-CoA + NADPH + H(+) = tetradecanoyl-CoA + NADP(+)</text>
        <dbReference type="Rhea" id="RHEA:44968"/>
        <dbReference type="ChEBI" id="CHEBI:15378"/>
        <dbReference type="ChEBI" id="CHEBI:57385"/>
        <dbReference type="ChEBI" id="CHEBI:57783"/>
        <dbReference type="ChEBI" id="CHEBI:58349"/>
        <dbReference type="ChEBI" id="CHEBI:61405"/>
    </reaction>
    <physiologicalReaction direction="left-to-right" evidence="16">
        <dbReference type="Rhea" id="RHEA:44969"/>
    </physiologicalReaction>
</comment>